<accession>A0A6P7HBL8</accession>
<keyword evidence="1" id="KW-0732">Signal</keyword>
<dbReference type="InParanoid" id="A0A6P7HBL8"/>
<feature type="chain" id="PRO_5027559973" evidence="1">
    <location>
        <begin position="20"/>
        <end position="160"/>
    </location>
</feature>
<evidence type="ECO:0000313" key="2">
    <source>
        <dbReference type="RefSeq" id="XP_028155063.1"/>
    </source>
</evidence>
<dbReference type="AlphaFoldDB" id="A0A6P7HBL8"/>
<name>A0A6P7HBL8_DIAVI</name>
<sequence length="160" mass="18185">MSFTVYTICVIALASLVEADFPRYGQLRSNKTGNILGIDELNSVMHPISSLESPKYKSWIFERRGYVRNEPQFLIKLKGKAIYSLQLPRCYGSGELDLNIAKPFHRVKGGAEFFELDSKKSGKIYGCNGMCLYVEEATKRVKAKKNCDDEPDHTFFIVED</sequence>
<dbReference type="RefSeq" id="XP_028155063.1">
    <property type="nucleotide sequence ID" value="XM_028299262.1"/>
</dbReference>
<gene>
    <name evidence="2" type="primary">LOC114348768</name>
</gene>
<evidence type="ECO:0000256" key="1">
    <source>
        <dbReference type="SAM" id="SignalP"/>
    </source>
</evidence>
<feature type="signal peptide" evidence="1">
    <location>
        <begin position="1"/>
        <end position="19"/>
    </location>
</feature>
<reference evidence="2" key="1">
    <citation type="submission" date="2025-08" db="UniProtKB">
        <authorList>
            <consortium name="RefSeq"/>
        </authorList>
    </citation>
    <scope>IDENTIFICATION</scope>
    <source>
        <tissue evidence="2">Whole insect</tissue>
    </source>
</reference>
<organism evidence="2">
    <name type="scientific">Diabrotica virgifera virgifera</name>
    <name type="common">western corn rootworm</name>
    <dbReference type="NCBI Taxonomy" id="50390"/>
    <lineage>
        <taxon>Eukaryota</taxon>
        <taxon>Metazoa</taxon>
        <taxon>Ecdysozoa</taxon>
        <taxon>Arthropoda</taxon>
        <taxon>Hexapoda</taxon>
        <taxon>Insecta</taxon>
        <taxon>Pterygota</taxon>
        <taxon>Neoptera</taxon>
        <taxon>Endopterygota</taxon>
        <taxon>Coleoptera</taxon>
        <taxon>Polyphaga</taxon>
        <taxon>Cucujiformia</taxon>
        <taxon>Chrysomeloidea</taxon>
        <taxon>Chrysomelidae</taxon>
        <taxon>Galerucinae</taxon>
        <taxon>Diabroticina</taxon>
        <taxon>Diabroticites</taxon>
        <taxon>Diabrotica</taxon>
    </lineage>
</organism>
<protein>
    <submittedName>
        <fullName evidence="2">Uncharacterized protein LOC114348768</fullName>
    </submittedName>
</protein>
<proteinExistence type="predicted"/>